<dbReference type="InterPro" id="IPR053876">
    <property type="entry name" value="Phage_int_M"/>
</dbReference>
<dbReference type="PANTHER" id="PTHR30629">
    <property type="entry name" value="PROPHAGE INTEGRASE"/>
    <property type="match status" value="1"/>
</dbReference>
<dbReference type="Proteomes" id="UP000094769">
    <property type="component" value="Unassembled WGS sequence"/>
</dbReference>
<dbReference type="Gene3D" id="1.10.150.130">
    <property type="match status" value="1"/>
</dbReference>
<dbReference type="PROSITE" id="PS51900">
    <property type="entry name" value="CB"/>
    <property type="match status" value="1"/>
</dbReference>
<dbReference type="InterPro" id="IPR011010">
    <property type="entry name" value="DNA_brk_join_enz"/>
</dbReference>
<evidence type="ECO:0000256" key="1">
    <source>
        <dbReference type="ARBA" id="ARBA00008857"/>
    </source>
</evidence>
<dbReference type="InterPro" id="IPR010998">
    <property type="entry name" value="Integrase_recombinase_N"/>
</dbReference>
<evidence type="ECO:0000313" key="7">
    <source>
        <dbReference type="Proteomes" id="UP000094769"/>
    </source>
</evidence>
<dbReference type="GO" id="GO:0003677">
    <property type="term" value="F:DNA binding"/>
    <property type="evidence" value="ECO:0007669"/>
    <property type="project" value="UniProtKB-UniRule"/>
</dbReference>
<keyword evidence="3 4" id="KW-0238">DNA-binding</keyword>
<comment type="similarity">
    <text evidence="1">Belongs to the 'phage' integrase family.</text>
</comment>
<comment type="caution">
    <text evidence="6">The sequence shown here is derived from an EMBL/GenBank/DDBJ whole genome shotgun (WGS) entry which is preliminary data.</text>
</comment>
<dbReference type="EMBL" id="MARB01000005">
    <property type="protein sequence ID" value="ODJ88496.1"/>
    <property type="molecule type" value="Genomic_DNA"/>
</dbReference>
<keyword evidence="7" id="KW-1185">Reference proteome</keyword>
<feature type="domain" description="Core-binding (CB)" evidence="5">
    <location>
        <begin position="106"/>
        <end position="186"/>
    </location>
</feature>
<dbReference type="PANTHER" id="PTHR30629:SF2">
    <property type="entry name" value="PROPHAGE INTEGRASE INTS-RELATED"/>
    <property type="match status" value="1"/>
</dbReference>
<dbReference type="GO" id="GO:0015074">
    <property type="term" value="P:DNA integration"/>
    <property type="evidence" value="ECO:0007669"/>
    <property type="project" value="UniProtKB-KW"/>
</dbReference>
<evidence type="ECO:0000313" key="6">
    <source>
        <dbReference type="EMBL" id="ODJ88496.1"/>
    </source>
</evidence>
<dbReference type="Gene3D" id="3.30.160.390">
    <property type="entry name" value="Integrase, DNA-binding domain"/>
    <property type="match status" value="1"/>
</dbReference>
<dbReference type="InterPro" id="IPR025166">
    <property type="entry name" value="Integrase_DNA_bind_dom"/>
</dbReference>
<organism evidence="6 7">
    <name type="scientific">Candidatus Thiodiazotropha endolucinida</name>
    <dbReference type="NCBI Taxonomy" id="1655433"/>
    <lineage>
        <taxon>Bacteria</taxon>
        <taxon>Pseudomonadati</taxon>
        <taxon>Pseudomonadota</taxon>
        <taxon>Gammaproteobacteria</taxon>
        <taxon>Chromatiales</taxon>
        <taxon>Sedimenticolaceae</taxon>
        <taxon>Candidatus Thiodiazotropha</taxon>
    </lineage>
</organism>
<dbReference type="Pfam" id="PF22022">
    <property type="entry name" value="Phage_int_M"/>
    <property type="match status" value="1"/>
</dbReference>
<dbReference type="InterPro" id="IPR044068">
    <property type="entry name" value="CB"/>
</dbReference>
<evidence type="ECO:0000259" key="5">
    <source>
        <dbReference type="PROSITE" id="PS51900"/>
    </source>
</evidence>
<gene>
    <name evidence="6" type="primary">intS</name>
    <name evidence="6" type="ORF">CODIS_10420</name>
</gene>
<evidence type="ECO:0000256" key="4">
    <source>
        <dbReference type="PROSITE-ProRule" id="PRU01248"/>
    </source>
</evidence>
<evidence type="ECO:0000256" key="3">
    <source>
        <dbReference type="ARBA" id="ARBA00023125"/>
    </source>
</evidence>
<dbReference type="SUPFAM" id="SSF56349">
    <property type="entry name" value="DNA breaking-rejoining enzymes"/>
    <property type="match status" value="1"/>
</dbReference>
<proteinExistence type="inferred from homology"/>
<accession>A0A7Z1AG02</accession>
<dbReference type="Pfam" id="PF13356">
    <property type="entry name" value="Arm-DNA-bind_3"/>
    <property type="match status" value="1"/>
</dbReference>
<dbReference type="RefSeq" id="WP_320410401.1">
    <property type="nucleotide sequence ID" value="NZ_MARB01000005.1"/>
</dbReference>
<name>A0A7Z1AG02_9GAMM</name>
<reference evidence="6 7" key="1">
    <citation type="submission" date="2016-06" db="EMBL/GenBank/DDBJ databases">
        <title>Genome sequence of endosymbiont of Candidatus Endolucinida thiodiazotropha.</title>
        <authorList>
            <person name="Poehlein A."/>
            <person name="Koenig S."/>
            <person name="Heiden S.E."/>
            <person name="Thuermer A."/>
            <person name="Voget S."/>
            <person name="Daniel R."/>
            <person name="Markert S."/>
            <person name="Gros O."/>
            <person name="Schweder T."/>
        </authorList>
    </citation>
    <scope>NUCLEOTIDE SEQUENCE [LARGE SCALE GENOMIC DNA]</scope>
    <source>
        <strain evidence="6 7">COS</strain>
    </source>
</reference>
<keyword evidence="2" id="KW-0229">DNA integration</keyword>
<protein>
    <submittedName>
        <fullName evidence="6">Putative prophage CPS-53 integrase</fullName>
    </submittedName>
</protein>
<dbReference type="AlphaFoldDB" id="A0A7Z1AG02"/>
<evidence type="ECO:0000256" key="2">
    <source>
        <dbReference type="ARBA" id="ARBA00022908"/>
    </source>
</evidence>
<sequence>MPIYKLSERKIKHAAPGTYADGGGLTLRVSKNHQKRWSLRFTYDGKQHEMGLGSLRDLNLEQARAISGKYRAMAKEGIDPRIARAQAREKNRQTSKNIKKHLATIPTFTAAARHIRTQRRAWDNHKHAKQWISTLKTYAIPVIGDKPVHAITIEHITAILNPIWHTKTETAKRVQARIENILDYAIVHGYCDNNPARWRGNLDKILPRPARIKTVKHQSAMPYS</sequence>
<dbReference type="InterPro" id="IPR038488">
    <property type="entry name" value="Integrase_DNA-bd_sf"/>
</dbReference>
<dbReference type="InterPro" id="IPR050808">
    <property type="entry name" value="Phage_Integrase"/>
</dbReference>